<sequence>MLVPERRTRADLIVAAVLVVAVLVAVCVVWSRSDARGTTSITWDGAAAAPPVAESVPDTLEESWRAPSSATAHAVVIADTVATADGDTVVGRDLRTGAERWSYRRDRPLCAAVGVWGSVVSVYNDPRGCGQVTALDAGTGARGAQRSSDTDSEVRLVDTGTHLIALGDTRLEVWRSDLVRTVEYGRVDAPVNPNAQPRSGCVLRSADADDNHVAVLEQCAREPAGRLTLLDTTPEDSQKPEEFASSILPAAVPDGDAQIVAVVDDHTAVYLPPGPDGGARLEVFDASGSAVDRHELPQVAGAGAATGPADGFDDLLLWWTGTDTVALDTEDFTPLWTVESTLGRGSRMAGSVLLPIDDAIAVVDPATGEISRTIDVDRDRGTTVSLSVAGDTVLEQRGDDVVALTEVGTQ</sequence>
<dbReference type="SUPFAM" id="SSF50998">
    <property type="entry name" value="Quinoprotein alcohol dehydrogenase-like"/>
    <property type="match status" value="1"/>
</dbReference>
<name>A0ABU7L8A3_9NOCA</name>
<keyword evidence="1" id="KW-1133">Transmembrane helix</keyword>
<evidence type="ECO:0000313" key="2">
    <source>
        <dbReference type="EMBL" id="MEE2057562.1"/>
    </source>
</evidence>
<proteinExistence type="predicted"/>
<keyword evidence="3" id="KW-1185">Reference proteome</keyword>
<evidence type="ECO:0000313" key="3">
    <source>
        <dbReference type="Proteomes" id="UP001336020"/>
    </source>
</evidence>
<evidence type="ECO:0000256" key="1">
    <source>
        <dbReference type="SAM" id="Phobius"/>
    </source>
</evidence>
<keyword evidence="1" id="KW-0812">Transmembrane</keyword>
<dbReference type="Proteomes" id="UP001336020">
    <property type="component" value="Unassembled WGS sequence"/>
</dbReference>
<dbReference type="EMBL" id="JAUTXY010000003">
    <property type="protein sequence ID" value="MEE2057562.1"/>
    <property type="molecule type" value="Genomic_DNA"/>
</dbReference>
<protein>
    <recommendedName>
        <fullName evidence="4">Pyrroloquinoline-quinone binding quinoprotein</fullName>
    </recommendedName>
</protein>
<comment type="caution">
    <text evidence="2">The sequence shown here is derived from an EMBL/GenBank/DDBJ whole genome shotgun (WGS) entry which is preliminary data.</text>
</comment>
<dbReference type="InterPro" id="IPR011047">
    <property type="entry name" value="Quinoprotein_ADH-like_sf"/>
</dbReference>
<organism evidence="2 3">
    <name type="scientific">Rhodococcus artemisiae</name>
    <dbReference type="NCBI Taxonomy" id="714159"/>
    <lineage>
        <taxon>Bacteria</taxon>
        <taxon>Bacillati</taxon>
        <taxon>Actinomycetota</taxon>
        <taxon>Actinomycetes</taxon>
        <taxon>Mycobacteriales</taxon>
        <taxon>Nocardiaceae</taxon>
        <taxon>Rhodococcus</taxon>
    </lineage>
</organism>
<accession>A0ABU7L8A3</accession>
<dbReference type="RefSeq" id="WP_330132817.1">
    <property type="nucleotide sequence ID" value="NZ_JAUTXY010000003.1"/>
</dbReference>
<reference evidence="2 3" key="1">
    <citation type="submission" date="2023-07" db="EMBL/GenBank/DDBJ databases">
        <authorList>
            <person name="Girao M."/>
            <person name="Carvalho M.F."/>
        </authorList>
    </citation>
    <scope>NUCLEOTIDE SEQUENCE [LARGE SCALE GENOMIC DNA]</scope>
    <source>
        <strain evidence="2 3">YIM65754</strain>
    </source>
</reference>
<keyword evidence="1" id="KW-0472">Membrane</keyword>
<gene>
    <name evidence="2" type="ORF">Q7514_08475</name>
</gene>
<feature type="transmembrane region" description="Helical" evidence="1">
    <location>
        <begin position="12"/>
        <end position="31"/>
    </location>
</feature>
<evidence type="ECO:0008006" key="4">
    <source>
        <dbReference type="Google" id="ProtNLM"/>
    </source>
</evidence>